<comment type="caution">
    <text evidence="2">The sequence shown here is derived from an EMBL/GenBank/DDBJ whole genome shotgun (WGS) entry which is preliminary data.</text>
</comment>
<feature type="transmembrane region" description="Helical" evidence="1">
    <location>
        <begin position="94"/>
        <end position="110"/>
    </location>
</feature>
<gene>
    <name evidence="2" type="ORF">IAA61_03290</name>
</gene>
<feature type="transmembrane region" description="Helical" evidence="1">
    <location>
        <begin position="61"/>
        <end position="82"/>
    </location>
</feature>
<proteinExistence type="predicted"/>
<dbReference type="AlphaFoldDB" id="A0A9D1MAS0"/>
<accession>A0A9D1MAS0</accession>
<reference evidence="2" key="2">
    <citation type="journal article" date="2021" name="PeerJ">
        <title>Extensive microbial diversity within the chicken gut microbiome revealed by metagenomics and culture.</title>
        <authorList>
            <person name="Gilroy R."/>
            <person name="Ravi A."/>
            <person name="Getino M."/>
            <person name="Pursley I."/>
            <person name="Horton D.L."/>
            <person name="Alikhan N.F."/>
            <person name="Baker D."/>
            <person name="Gharbi K."/>
            <person name="Hall N."/>
            <person name="Watson M."/>
            <person name="Adriaenssens E.M."/>
            <person name="Foster-Nyarko E."/>
            <person name="Jarju S."/>
            <person name="Secka A."/>
            <person name="Antonio M."/>
            <person name="Oren A."/>
            <person name="Chaudhuri R.R."/>
            <person name="La Ragione R."/>
            <person name="Hildebrand F."/>
            <person name="Pallen M.J."/>
        </authorList>
    </citation>
    <scope>NUCLEOTIDE SEQUENCE</scope>
    <source>
        <strain evidence="2">USAMLcec3-3695</strain>
    </source>
</reference>
<keyword evidence="1" id="KW-0812">Transmembrane</keyword>
<sequence>MSKSKNKYKPQKRYGSLKSDGMIIRSAFSMETAKWFVVALLVVFHILPLVFLAFGDIGKNLLSTVCMTYLNPTCIFVILMIYGVRVGFNFKMPMLATVIAAASIAMYYTDVHQEAYVYYTFVSTVVMFFVYGIFSFVSAIIGAFIKHFLI</sequence>
<evidence type="ECO:0000313" key="3">
    <source>
        <dbReference type="Proteomes" id="UP000824109"/>
    </source>
</evidence>
<feature type="transmembrane region" description="Helical" evidence="1">
    <location>
        <begin position="116"/>
        <end position="145"/>
    </location>
</feature>
<name>A0A9D1MAS0_9FIRM</name>
<evidence type="ECO:0000313" key="2">
    <source>
        <dbReference type="EMBL" id="HIU56822.1"/>
    </source>
</evidence>
<protein>
    <submittedName>
        <fullName evidence="2">Uncharacterized protein</fullName>
    </submittedName>
</protein>
<dbReference type="EMBL" id="DVNB01000032">
    <property type="protein sequence ID" value="HIU56822.1"/>
    <property type="molecule type" value="Genomic_DNA"/>
</dbReference>
<reference evidence="2" key="1">
    <citation type="submission" date="2020-10" db="EMBL/GenBank/DDBJ databases">
        <authorList>
            <person name="Gilroy R."/>
        </authorList>
    </citation>
    <scope>NUCLEOTIDE SEQUENCE</scope>
    <source>
        <strain evidence="2">USAMLcec3-3695</strain>
    </source>
</reference>
<organism evidence="2 3">
    <name type="scientific">Candidatus Ornithomonoglobus merdipullorum</name>
    <dbReference type="NCBI Taxonomy" id="2840895"/>
    <lineage>
        <taxon>Bacteria</taxon>
        <taxon>Bacillati</taxon>
        <taxon>Bacillota</taxon>
        <taxon>Clostridia</taxon>
        <taxon>Candidatus Ornithomonoglobus</taxon>
    </lineage>
</organism>
<keyword evidence="1" id="KW-0472">Membrane</keyword>
<feature type="transmembrane region" description="Helical" evidence="1">
    <location>
        <begin position="35"/>
        <end position="55"/>
    </location>
</feature>
<dbReference type="Proteomes" id="UP000824109">
    <property type="component" value="Unassembled WGS sequence"/>
</dbReference>
<keyword evidence="1" id="KW-1133">Transmembrane helix</keyword>
<evidence type="ECO:0000256" key="1">
    <source>
        <dbReference type="SAM" id="Phobius"/>
    </source>
</evidence>